<gene>
    <name evidence="1" type="ORF">ACO22_02691</name>
</gene>
<dbReference type="Proteomes" id="UP000242814">
    <property type="component" value="Unassembled WGS sequence"/>
</dbReference>
<dbReference type="AlphaFoldDB" id="A0A1D2JIC9"/>
<evidence type="ECO:0000313" key="2">
    <source>
        <dbReference type="Proteomes" id="UP000242814"/>
    </source>
</evidence>
<proteinExistence type="predicted"/>
<sequence>MQDWDCPRDAESKSSPTVKNTLSAFTWEDIDGYDDVNTEKWHPQCITTAADTTDNRHPLQSSGIGTVLMAIHVERESPSSIGTKGLQGASAIVCTSNQLTAGRSRILRPSVASIQVWKRKSLVRKFSLPNGDP</sequence>
<protein>
    <submittedName>
        <fullName evidence="1">Uncharacterized protein</fullName>
    </submittedName>
</protein>
<accession>A0A1D2JIC9</accession>
<organism evidence="1 2">
    <name type="scientific">Paracoccidioides brasiliensis</name>
    <dbReference type="NCBI Taxonomy" id="121759"/>
    <lineage>
        <taxon>Eukaryota</taxon>
        <taxon>Fungi</taxon>
        <taxon>Dikarya</taxon>
        <taxon>Ascomycota</taxon>
        <taxon>Pezizomycotina</taxon>
        <taxon>Eurotiomycetes</taxon>
        <taxon>Eurotiomycetidae</taxon>
        <taxon>Onygenales</taxon>
        <taxon>Ajellomycetaceae</taxon>
        <taxon>Paracoccidioides</taxon>
    </lineage>
</organism>
<name>A0A1D2JIC9_PARBR</name>
<evidence type="ECO:0000313" key="1">
    <source>
        <dbReference type="EMBL" id="ODH36742.1"/>
    </source>
</evidence>
<reference evidence="1 2" key="1">
    <citation type="submission" date="2016-06" db="EMBL/GenBank/DDBJ databases">
        <authorList>
            <person name="Kjaerup R.B."/>
            <person name="Dalgaard T.S."/>
            <person name="Juul-Madsen H.R."/>
        </authorList>
    </citation>
    <scope>NUCLEOTIDE SEQUENCE [LARGE SCALE GENOMIC DNA]</scope>
    <source>
        <strain evidence="1 2">Pb300</strain>
    </source>
</reference>
<comment type="caution">
    <text evidence="1">The sequence shown here is derived from an EMBL/GenBank/DDBJ whole genome shotgun (WGS) entry which is preliminary data.</text>
</comment>
<dbReference type="EMBL" id="LZYO01000086">
    <property type="protein sequence ID" value="ODH36742.1"/>
    <property type="molecule type" value="Genomic_DNA"/>
</dbReference>